<dbReference type="GO" id="GO:0006508">
    <property type="term" value="P:proteolysis"/>
    <property type="evidence" value="ECO:0007669"/>
    <property type="project" value="UniProtKB-KW"/>
</dbReference>
<comment type="caution">
    <text evidence="3">Lacks conserved residue(s) required for the propagation of feature annotation.</text>
</comment>
<feature type="domain" description="Peptidase M12A" evidence="7">
    <location>
        <begin position="222"/>
        <end position="447"/>
    </location>
</feature>
<dbReference type="GO" id="GO:0008270">
    <property type="term" value="F:zinc ion binding"/>
    <property type="evidence" value="ECO:0007669"/>
    <property type="project" value="InterPro"/>
</dbReference>
<evidence type="ECO:0000256" key="4">
    <source>
        <dbReference type="RuleBase" id="RU361183"/>
    </source>
</evidence>
<dbReference type="SUPFAM" id="SSF57414">
    <property type="entry name" value="Hairpin loop containing domain-like"/>
    <property type="match status" value="1"/>
</dbReference>
<dbReference type="InterPro" id="IPR024079">
    <property type="entry name" value="MetalloPept_cat_dom_sf"/>
</dbReference>
<dbReference type="Proteomes" id="UP001152797">
    <property type="component" value="Unassembled WGS sequence"/>
</dbReference>
<evidence type="ECO:0000256" key="3">
    <source>
        <dbReference type="PROSITE-ProRule" id="PRU01211"/>
    </source>
</evidence>
<dbReference type="InterPro" id="IPR001506">
    <property type="entry name" value="Peptidase_M12A"/>
</dbReference>
<gene>
    <name evidence="8" type="ORF">C1SCF055_LOCUS23489</name>
</gene>
<evidence type="ECO:0000313" key="8">
    <source>
        <dbReference type="EMBL" id="CAI3997070.1"/>
    </source>
</evidence>
<keyword evidence="4" id="KW-0378">Hydrolase</keyword>
<feature type="active site" evidence="3">
    <location>
        <position position="336"/>
    </location>
</feature>
<accession>A0A9P1G436</accession>
<dbReference type="SMART" id="SM00235">
    <property type="entry name" value="ZnMc"/>
    <property type="match status" value="1"/>
</dbReference>
<keyword evidence="10" id="KW-1185">Reference proteome</keyword>
<keyword evidence="2" id="KW-1015">Disulfide bond</keyword>
<dbReference type="Gene3D" id="3.50.4.10">
    <property type="entry name" value="Hepatocyte Growth Factor"/>
    <property type="match status" value="1"/>
</dbReference>
<comment type="cofactor">
    <cofactor evidence="4">
        <name>Zn(2+)</name>
        <dbReference type="ChEBI" id="CHEBI:29105"/>
    </cofactor>
    <text evidence="4">Binds 1 zinc ion per subunit.</text>
</comment>
<sequence>MAFADQVTMLPLRVLFGVTLALASPDCEVGWGYEGRGEPSSTNIKSFKDCQASCHDHDQCAHFTYDYETQECWLLGKEAKLSSEVSSISGAMQCQLPKYDRVTETEEQRNKRIHRMVASMAGNVAKRSKDKVVIGVAKHMEYAARDGYLAQEKYNNLVVVLNAAIADMDSESIGKATSSGHQVLTRDDLNWLLGHMEGIKGPPPRPDEMHTPDTDTDSKSASGTGGLHSAGEPWTNAEVKYCYDKYISLSAKNAVDCAIGKIREELPGIHFTNVGYKGRGACNTHPAIFIQSRDSGCWSNIGMQTSELMTMMGLTGNQKLNLQVPGCNDCGTAIHEMLHSMGMAPELTRPDRGSFVEIQWANVKSSEFSQFTKNPHADTSLDYDIMSIMHFGKFAFSATGKETIVVKDAGYHLYTSNPDEYHLYVIGQRNMMTKNDVLQLAKMYGCTSKTSCGIRSTEPPTTEERAPWSDHRGAPLDSR</sequence>
<feature type="signal peptide" evidence="4">
    <location>
        <begin position="1"/>
        <end position="23"/>
    </location>
</feature>
<dbReference type="PANTHER" id="PTHR10127:SF850">
    <property type="entry name" value="METALLOENDOPEPTIDASE"/>
    <property type="match status" value="1"/>
</dbReference>
<evidence type="ECO:0000256" key="2">
    <source>
        <dbReference type="ARBA" id="ARBA00023157"/>
    </source>
</evidence>
<evidence type="ECO:0000256" key="5">
    <source>
        <dbReference type="SAM" id="MobiDB-lite"/>
    </source>
</evidence>
<dbReference type="Pfam" id="PF00024">
    <property type="entry name" value="PAN_1"/>
    <property type="match status" value="1"/>
</dbReference>
<dbReference type="Gene3D" id="3.40.390.10">
    <property type="entry name" value="Collagenase (Catalytic Domain)"/>
    <property type="match status" value="1"/>
</dbReference>
<keyword evidence="4" id="KW-0479">Metal-binding</keyword>
<feature type="region of interest" description="Disordered" evidence="5">
    <location>
        <begin position="451"/>
        <end position="479"/>
    </location>
</feature>
<dbReference type="PANTHER" id="PTHR10127">
    <property type="entry name" value="DISCOIDIN, CUB, EGF, LAMININ , AND ZINC METALLOPROTEASE DOMAIN CONTAINING"/>
    <property type="match status" value="1"/>
</dbReference>
<dbReference type="PRINTS" id="PR00480">
    <property type="entry name" value="ASTACIN"/>
</dbReference>
<comment type="caution">
    <text evidence="8">The sequence shown here is derived from an EMBL/GenBank/DDBJ whole genome shotgun (WGS) entry which is preliminary data.</text>
</comment>
<keyword evidence="4" id="KW-0862">Zinc</keyword>
<dbReference type="GO" id="GO:0004222">
    <property type="term" value="F:metalloendopeptidase activity"/>
    <property type="evidence" value="ECO:0007669"/>
    <property type="project" value="UniProtKB-UniRule"/>
</dbReference>
<feature type="compositionally biased region" description="Basic and acidic residues" evidence="5">
    <location>
        <begin position="205"/>
        <end position="218"/>
    </location>
</feature>
<dbReference type="OrthoDB" id="291007at2759"/>
<dbReference type="SUPFAM" id="SSF55486">
    <property type="entry name" value="Metalloproteases ('zincins'), catalytic domain"/>
    <property type="match status" value="1"/>
</dbReference>
<feature type="chain" id="PRO_5043082709" description="Metalloendopeptidase" evidence="4">
    <location>
        <begin position="24"/>
        <end position="479"/>
    </location>
</feature>
<evidence type="ECO:0000313" key="9">
    <source>
        <dbReference type="EMBL" id="CAL1150445.1"/>
    </source>
</evidence>
<keyword evidence="4" id="KW-0645">Protease</keyword>
<protein>
    <recommendedName>
        <fullName evidence="4">Metalloendopeptidase</fullName>
        <ecNumber evidence="4">3.4.24.-</ecNumber>
    </recommendedName>
</protein>
<keyword evidence="4" id="KW-0482">Metalloprotease</keyword>
<evidence type="ECO:0000259" key="7">
    <source>
        <dbReference type="PROSITE" id="PS51864"/>
    </source>
</evidence>
<dbReference type="InterPro" id="IPR000177">
    <property type="entry name" value="Apple"/>
</dbReference>
<organism evidence="8">
    <name type="scientific">Cladocopium goreaui</name>
    <dbReference type="NCBI Taxonomy" id="2562237"/>
    <lineage>
        <taxon>Eukaryota</taxon>
        <taxon>Sar</taxon>
        <taxon>Alveolata</taxon>
        <taxon>Dinophyceae</taxon>
        <taxon>Suessiales</taxon>
        <taxon>Symbiodiniaceae</taxon>
        <taxon>Cladocopium</taxon>
    </lineage>
</organism>
<feature type="domain" description="Apple" evidence="6">
    <location>
        <begin position="27"/>
        <end position="94"/>
    </location>
</feature>
<dbReference type="EMBL" id="CAMXCT030002286">
    <property type="protein sequence ID" value="CAL4784382.1"/>
    <property type="molecule type" value="Genomic_DNA"/>
</dbReference>
<feature type="compositionally biased region" description="Polar residues" evidence="5">
    <location>
        <begin position="451"/>
        <end position="460"/>
    </location>
</feature>
<dbReference type="SMART" id="SM00223">
    <property type="entry name" value="APPLE"/>
    <property type="match status" value="1"/>
</dbReference>
<proteinExistence type="predicted"/>
<keyword evidence="4" id="KW-0732">Signal</keyword>
<feature type="region of interest" description="Disordered" evidence="5">
    <location>
        <begin position="199"/>
        <end position="231"/>
    </location>
</feature>
<reference evidence="9" key="2">
    <citation type="submission" date="2024-04" db="EMBL/GenBank/DDBJ databases">
        <authorList>
            <person name="Chen Y."/>
            <person name="Shah S."/>
            <person name="Dougan E. K."/>
            <person name="Thang M."/>
            <person name="Chan C."/>
        </authorList>
    </citation>
    <scope>NUCLEOTIDE SEQUENCE [LARGE SCALE GENOMIC DNA]</scope>
</reference>
<dbReference type="EMBL" id="CAMXCT020002286">
    <property type="protein sequence ID" value="CAL1150445.1"/>
    <property type="molecule type" value="Genomic_DNA"/>
</dbReference>
<dbReference type="Pfam" id="PF01400">
    <property type="entry name" value="Astacin"/>
    <property type="match status" value="1"/>
</dbReference>
<name>A0A9P1G436_9DINO</name>
<dbReference type="AlphaFoldDB" id="A0A9P1G436"/>
<keyword evidence="1" id="KW-0677">Repeat</keyword>
<dbReference type="EC" id="3.4.24.-" evidence="4"/>
<reference evidence="8" key="1">
    <citation type="submission" date="2022-10" db="EMBL/GenBank/DDBJ databases">
        <authorList>
            <person name="Chen Y."/>
            <person name="Dougan E. K."/>
            <person name="Chan C."/>
            <person name="Rhodes N."/>
            <person name="Thang M."/>
        </authorList>
    </citation>
    <scope>NUCLEOTIDE SEQUENCE</scope>
</reference>
<dbReference type="PROSITE" id="PS51864">
    <property type="entry name" value="ASTACIN"/>
    <property type="match status" value="1"/>
</dbReference>
<evidence type="ECO:0000259" key="6">
    <source>
        <dbReference type="PROSITE" id="PS50948"/>
    </source>
</evidence>
<dbReference type="EMBL" id="CAMXCT010002286">
    <property type="protein sequence ID" value="CAI3997070.1"/>
    <property type="molecule type" value="Genomic_DNA"/>
</dbReference>
<feature type="compositionally biased region" description="Basic and acidic residues" evidence="5">
    <location>
        <begin position="462"/>
        <end position="479"/>
    </location>
</feature>
<dbReference type="InterPro" id="IPR003609">
    <property type="entry name" value="Pan_app"/>
</dbReference>
<dbReference type="InterPro" id="IPR006026">
    <property type="entry name" value="Peptidase_Metallo"/>
</dbReference>
<evidence type="ECO:0000313" key="10">
    <source>
        <dbReference type="Proteomes" id="UP001152797"/>
    </source>
</evidence>
<dbReference type="GO" id="GO:0005576">
    <property type="term" value="C:extracellular region"/>
    <property type="evidence" value="ECO:0007669"/>
    <property type="project" value="InterPro"/>
</dbReference>
<evidence type="ECO:0000256" key="1">
    <source>
        <dbReference type="ARBA" id="ARBA00022737"/>
    </source>
</evidence>
<dbReference type="PROSITE" id="PS50948">
    <property type="entry name" value="PAN"/>
    <property type="match status" value="1"/>
</dbReference>